<feature type="domain" description="Fido" evidence="3">
    <location>
        <begin position="185"/>
        <end position="339"/>
    </location>
</feature>
<feature type="active site" evidence="1">
    <location>
        <position position="277"/>
    </location>
</feature>
<reference evidence="4" key="2">
    <citation type="submission" date="2018-08" db="EMBL/GenBank/DDBJ databases">
        <authorList>
            <person name="Ferrada E.E."/>
            <person name="Latorre B.A."/>
        </authorList>
    </citation>
    <scope>NUCLEOTIDE SEQUENCE</scope>
    <source>
        <strain evidence="4">H3</strain>
    </source>
</reference>
<dbReference type="RefSeq" id="WP_116013202.1">
    <property type="nucleotide sequence ID" value="NZ_QUOT01000001.1"/>
</dbReference>
<dbReference type="Proteomes" id="UP000256899">
    <property type="component" value="Unassembled WGS sequence"/>
</dbReference>
<dbReference type="EMBL" id="QUOT01000003">
    <property type="protein sequence ID" value="REL24218.1"/>
    <property type="molecule type" value="Genomic_DNA"/>
</dbReference>
<dbReference type="EMBL" id="QUOT01000001">
    <property type="protein sequence ID" value="REL29351.1"/>
    <property type="molecule type" value="Genomic_DNA"/>
</dbReference>
<dbReference type="PANTHER" id="PTHR13504">
    <property type="entry name" value="FIDO DOMAIN-CONTAINING PROTEIN DDB_G0283145"/>
    <property type="match status" value="1"/>
</dbReference>
<proteinExistence type="predicted"/>
<dbReference type="Pfam" id="PF02661">
    <property type="entry name" value="Fic"/>
    <property type="match status" value="1"/>
</dbReference>
<keyword evidence="2" id="KW-0067">ATP-binding</keyword>
<dbReference type="SUPFAM" id="SSF140931">
    <property type="entry name" value="Fic-like"/>
    <property type="match status" value="1"/>
</dbReference>
<evidence type="ECO:0000256" key="2">
    <source>
        <dbReference type="PIRSR" id="PIRSR640198-2"/>
    </source>
</evidence>
<dbReference type="InterPro" id="IPR003812">
    <property type="entry name" value="Fido"/>
</dbReference>
<protein>
    <submittedName>
        <fullName evidence="4">Fic family protein</fullName>
    </submittedName>
</protein>
<dbReference type="Gene3D" id="1.10.3290.10">
    <property type="entry name" value="Fido-like domain"/>
    <property type="match status" value="1"/>
</dbReference>
<name>A0A3E0TI88_9GAMM</name>
<dbReference type="InterPro" id="IPR036597">
    <property type="entry name" value="Fido-like_dom_sf"/>
</dbReference>
<dbReference type="GO" id="GO:0005524">
    <property type="term" value="F:ATP binding"/>
    <property type="evidence" value="ECO:0007669"/>
    <property type="project" value="UniProtKB-KW"/>
</dbReference>
<dbReference type="PANTHER" id="PTHR13504:SF38">
    <property type="entry name" value="FIDO DOMAIN-CONTAINING PROTEIN"/>
    <property type="match status" value="1"/>
</dbReference>
<evidence type="ECO:0000313" key="5">
    <source>
        <dbReference type="EMBL" id="REL29351.1"/>
    </source>
</evidence>
<accession>A0A3E0TI88</accession>
<dbReference type="InterPro" id="IPR040198">
    <property type="entry name" value="Fido_containing"/>
</dbReference>
<evidence type="ECO:0000313" key="4">
    <source>
        <dbReference type="EMBL" id="REL24218.1"/>
    </source>
</evidence>
<sequence length="451" mass="52166">MARIRTPIPFNKLMEETLPQNFIHLLAKYKATDPKGNYLHWDKFKWKVEKGDDETAAWIATKLSRKTITKYIEALQGKKERELFSYCVPDSLFSQLHHIDKLTGGGHSIGDGSFITAREKDRYLVKNLMMEEAITSSQLEGASTTRKVAKDMLENNRKPSDKSEQMIFNNYLLMKKVVERKDEELSIALLLELHEIATHNAIDNNAIPGEIRNDNDITVKDMYNEIAHEPPCYKSLKERLTLLCEFANQCNDGENSDSFIHPLVKAIILHFMIGFIHPFGDGNGRTARALFYWFMLRSGYWLFEYVSISKLIQEKRSDYDTAYIYTETDDLDLTYFIYHQTEIVRKAVDALQNHIEAKKSEFYQFMEWIEKSPLSKKLKRAQLELLKDAVKEPGKIFTSKQVSTDFDINEGTARTYLNGLVDEDLLISTKSKKGKTILYLAPQGLRDKLKI</sequence>
<evidence type="ECO:0000256" key="1">
    <source>
        <dbReference type="PIRSR" id="PIRSR640198-1"/>
    </source>
</evidence>
<dbReference type="PROSITE" id="PS51459">
    <property type="entry name" value="FIDO"/>
    <property type="match status" value="1"/>
</dbReference>
<feature type="binding site" evidence="2">
    <location>
        <begin position="281"/>
        <end position="288"/>
    </location>
    <ligand>
        <name>ATP</name>
        <dbReference type="ChEBI" id="CHEBI:30616"/>
    </ligand>
</feature>
<keyword evidence="2" id="KW-0547">Nucleotide-binding</keyword>
<dbReference type="AlphaFoldDB" id="A0A3E0TI88"/>
<evidence type="ECO:0000313" key="6">
    <source>
        <dbReference type="Proteomes" id="UP000256899"/>
    </source>
</evidence>
<gene>
    <name evidence="5" type="ORF">DXX94_00645</name>
    <name evidence="4" type="ORF">DXX94_19150</name>
</gene>
<comment type="caution">
    <text evidence="4">The sequence shown here is derived from an EMBL/GenBank/DDBJ whole genome shotgun (WGS) entry which is preliminary data.</text>
</comment>
<organism evidence="4 6">
    <name type="scientific">Thalassotalea euphylliae</name>
    <dbReference type="NCBI Taxonomy" id="1655234"/>
    <lineage>
        <taxon>Bacteria</taxon>
        <taxon>Pseudomonadati</taxon>
        <taxon>Pseudomonadota</taxon>
        <taxon>Gammaproteobacteria</taxon>
        <taxon>Alteromonadales</taxon>
        <taxon>Colwelliaceae</taxon>
        <taxon>Thalassotalea</taxon>
    </lineage>
</organism>
<keyword evidence="6" id="KW-1185">Reference proteome</keyword>
<reference evidence="6" key="1">
    <citation type="submission" date="2018-08" db="EMBL/GenBank/DDBJ databases">
        <title>Thalassotalea euphylliae genome.</title>
        <authorList>
            <person name="Summers S."/>
            <person name="Rice S.A."/>
            <person name="Freckelton M.L."/>
            <person name="Nedved B.T."/>
            <person name="Hadfield M.G."/>
        </authorList>
    </citation>
    <scope>NUCLEOTIDE SEQUENCE [LARGE SCALE GENOMIC DNA]</scope>
    <source>
        <strain evidence="6">H3</strain>
    </source>
</reference>
<evidence type="ECO:0000259" key="3">
    <source>
        <dbReference type="PROSITE" id="PS51459"/>
    </source>
</evidence>